<feature type="region of interest" description="Disordered" evidence="1">
    <location>
        <begin position="74"/>
        <end position="94"/>
    </location>
</feature>
<evidence type="ECO:0000256" key="1">
    <source>
        <dbReference type="SAM" id="MobiDB-lite"/>
    </source>
</evidence>
<protein>
    <submittedName>
        <fullName evidence="2">Unannotated protein</fullName>
    </submittedName>
</protein>
<accession>A0A6J6G3B9</accession>
<reference evidence="2" key="1">
    <citation type="submission" date="2020-05" db="EMBL/GenBank/DDBJ databases">
        <authorList>
            <person name="Chiriac C."/>
            <person name="Salcher M."/>
            <person name="Ghai R."/>
            <person name="Kavagutti S V."/>
        </authorList>
    </citation>
    <scope>NUCLEOTIDE SEQUENCE</scope>
</reference>
<dbReference type="AlphaFoldDB" id="A0A6J6G3B9"/>
<dbReference type="EMBL" id="CAEZUH010000058">
    <property type="protein sequence ID" value="CAB4595601.1"/>
    <property type="molecule type" value="Genomic_DNA"/>
</dbReference>
<organism evidence="2">
    <name type="scientific">freshwater metagenome</name>
    <dbReference type="NCBI Taxonomy" id="449393"/>
    <lineage>
        <taxon>unclassified sequences</taxon>
        <taxon>metagenomes</taxon>
        <taxon>ecological metagenomes</taxon>
    </lineage>
</organism>
<sequence>MCSPIAAAIKGETAKTKTSETLINDCTNAKVRPLTSSSTSIPIMVKPVTQVIPEKIPKIIVIKIANTKFKTKERVTSKRPEIARDAPNKRRLVN</sequence>
<feature type="compositionally biased region" description="Basic and acidic residues" evidence="1">
    <location>
        <begin position="74"/>
        <end position="88"/>
    </location>
</feature>
<gene>
    <name evidence="2" type="ORF">UFOPK1798_00688</name>
</gene>
<name>A0A6J6G3B9_9ZZZZ</name>
<proteinExistence type="predicted"/>
<evidence type="ECO:0000313" key="2">
    <source>
        <dbReference type="EMBL" id="CAB4595601.1"/>
    </source>
</evidence>